<dbReference type="Proteomes" id="UP001610563">
    <property type="component" value="Unassembled WGS sequence"/>
</dbReference>
<proteinExistence type="predicted"/>
<gene>
    <name evidence="2" type="ORF">BJX66DRAFT_296250</name>
</gene>
<comment type="caution">
    <text evidence="2">The sequence shown here is derived from an EMBL/GenBank/DDBJ whole genome shotgun (WGS) entry which is preliminary data.</text>
</comment>
<evidence type="ECO:0000313" key="3">
    <source>
        <dbReference type="Proteomes" id="UP001610563"/>
    </source>
</evidence>
<evidence type="ECO:0000313" key="2">
    <source>
        <dbReference type="EMBL" id="KAL2798022.1"/>
    </source>
</evidence>
<sequence>MCLRILETRQMEIRPLAPASTRKDLLRIPTKKQEFPSEATRSLPAAEQPPFKQPSTSTDAM</sequence>
<organism evidence="2 3">
    <name type="scientific">Aspergillus keveii</name>
    <dbReference type="NCBI Taxonomy" id="714993"/>
    <lineage>
        <taxon>Eukaryota</taxon>
        <taxon>Fungi</taxon>
        <taxon>Dikarya</taxon>
        <taxon>Ascomycota</taxon>
        <taxon>Pezizomycotina</taxon>
        <taxon>Eurotiomycetes</taxon>
        <taxon>Eurotiomycetidae</taxon>
        <taxon>Eurotiales</taxon>
        <taxon>Aspergillaceae</taxon>
        <taxon>Aspergillus</taxon>
        <taxon>Aspergillus subgen. Nidulantes</taxon>
    </lineage>
</organism>
<keyword evidence="3" id="KW-1185">Reference proteome</keyword>
<dbReference type="EMBL" id="JBFTWV010000015">
    <property type="protein sequence ID" value="KAL2798022.1"/>
    <property type="molecule type" value="Genomic_DNA"/>
</dbReference>
<name>A0ABR4GG59_9EURO</name>
<accession>A0ABR4GG59</accession>
<reference evidence="2 3" key="1">
    <citation type="submission" date="2024-07" db="EMBL/GenBank/DDBJ databases">
        <title>Section-level genome sequencing and comparative genomics of Aspergillus sections Usti and Cavernicolus.</title>
        <authorList>
            <consortium name="Lawrence Berkeley National Laboratory"/>
            <person name="Nybo J.L."/>
            <person name="Vesth T.C."/>
            <person name="Theobald S."/>
            <person name="Frisvad J.C."/>
            <person name="Larsen T.O."/>
            <person name="Kjaerboelling I."/>
            <person name="Rothschild-Mancinelli K."/>
            <person name="Lyhne E.K."/>
            <person name="Kogle M.E."/>
            <person name="Barry K."/>
            <person name="Clum A."/>
            <person name="Na H."/>
            <person name="Ledsgaard L."/>
            <person name="Lin J."/>
            <person name="Lipzen A."/>
            <person name="Kuo A."/>
            <person name="Riley R."/>
            <person name="Mondo S."/>
            <person name="Labutti K."/>
            <person name="Haridas S."/>
            <person name="Pangalinan J."/>
            <person name="Salamov A.A."/>
            <person name="Simmons B.A."/>
            <person name="Magnuson J.K."/>
            <person name="Chen J."/>
            <person name="Drula E."/>
            <person name="Henrissat B."/>
            <person name="Wiebenga A."/>
            <person name="Lubbers R.J."/>
            <person name="Gomes A.C."/>
            <person name="Makela M.R."/>
            <person name="Stajich J."/>
            <person name="Grigoriev I.V."/>
            <person name="Mortensen U.H."/>
            <person name="De Vries R.P."/>
            <person name="Baker S.E."/>
            <person name="Andersen M.R."/>
        </authorList>
    </citation>
    <scope>NUCLEOTIDE SEQUENCE [LARGE SCALE GENOMIC DNA]</scope>
    <source>
        <strain evidence="2 3">CBS 209.92</strain>
    </source>
</reference>
<feature type="compositionally biased region" description="Basic and acidic residues" evidence="1">
    <location>
        <begin position="21"/>
        <end position="35"/>
    </location>
</feature>
<evidence type="ECO:0000256" key="1">
    <source>
        <dbReference type="SAM" id="MobiDB-lite"/>
    </source>
</evidence>
<feature type="region of interest" description="Disordered" evidence="1">
    <location>
        <begin position="16"/>
        <end position="61"/>
    </location>
</feature>
<protein>
    <submittedName>
        <fullName evidence="2">Uncharacterized protein</fullName>
    </submittedName>
</protein>